<gene>
    <name evidence="16" type="ORF">A10D4_11439</name>
</gene>
<keyword evidence="16" id="KW-0969">Cilium</keyword>
<dbReference type="Gene3D" id="3.40.50.300">
    <property type="entry name" value="P-loop containing nucleotide triphosphate hydrolases"/>
    <property type="match status" value="1"/>
</dbReference>
<sequence>MAVKIKRFFAKDMRTALQQVKETLGADAVIMSNKRVNGGVELVAAIDPESRQAQPQQNHDSQPTAESASVDDTQPPAQSLAELLQRRQPQVQPEAKATASNNAAAPRNQAVAETDAENMYGADDSGQAQHLRNQFFPEMVANSAPAASDNQDIADLRAQIAGIRELLQHQVSGLMQQEIDRNEPTRALLIQRMTRMGISAPIADQIAGFVPENDDLEEAWEQTLNLLEGQLTTTRDDILARGGVVALVGPTGVGKTTTIAKLAARFAQRHGSDAIALISTDTFRIGATEQLQTYGRIIGCPVKVAKDAQELADVLLQLRQRKLILIDTAGMGQRDIRLSEQLATLMSQHRLRIRPYLVLSATAQSPVQNDIVRQFKQLPLAGCIFTKLDECMSLGEAISVMIEQGLPVSYLTDGQQVPEDIKAAEASFLVAEAERLYDKSICSNAAYVTESRLNPSL</sequence>
<dbReference type="InterPro" id="IPR020006">
    <property type="entry name" value="FlhF"/>
</dbReference>
<feature type="region of interest" description="Disordered" evidence="14">
    <location>
        <begin position="50"/>
        <end position="110"/>
    </location>
</feature>
<evidence type="ECO:0000256" key="8">
    <source>
        <dbReference type="ARBA" id="ARBA00022927"/>
    </source>
</evidence>
<evidence type="ECO:0000256" key="11">
    <source>
        <dbReference type="ARBA" id="ARBA00023225"/>
    </source>
</evidence>
<dbReference type="GO" id="GO:0015031">
    <property type="term" value="P:protein transport"/>
    <property type="evidence" value="ECO:0007669"/>
    <property type="project" value="UniProtKB-KW"/>
</dbReference>
<dbReference type="InterPro" id="IPR014001">
    <property type="entry name" value="Helicase_ATP-bd"/>
</dbReference>
<dbReference type="PANTHER" id="PTHR43134">
    <property type="entry name" value="SIGNAL RECOGNITION PARTICLE RECEPTOR SUBUNIT ALPHA"/>
    <property type="match status" value="1"/>
</dbReference>
<comment type="caution">
    <text evidence="16">The sequence shown here is derived from an EMBL/GenBank/DDBJ whole genome shotgun (WGS) entry which is preliminary data.</text>
</comment>
<comment type="similarity">
    <text evidence="2">Belongs to the GTP-binding SRP family.</text>
</comment>
<organism evidence="16 17">
    <name type="scientific">Idiomarina xiamenensis 10-D-4</name>
    <dbReference type="NCBI Taxonomy" id="740709"/>
    <lineage>
        <taxon>Bacteria</taxon>
        <taxon>Pseudomonadati</taxon>
        <taxon>Pseudomonadota</taxon>
        <taxon>Gammaproteobacteria</taxon>
        <taxon>Alteromonadales</taxon>
        <taxon>Idiomarinaceae</taxon>
        <taxon>Idiomarina</taxon>
    </lineage>
</organism>
<evidence type="ECO:0000256" key="1">
    <source>
        <dbReference type="ARBA" id="ARBA00004413"/>
    </source>
</evidence>
<dbReference type="SMART" id="SM00382">
    <property type="entry name" value="AAA"/>
    <property type="match status" value="1"/>
</dbReference>
<keyword evidence="11" id="KW-1006">Bacterial flagellum protein export</keyword>
<evidence type="ECO:0000256" key="13">
    <source>
        <dbReference type="NCBIfam" id="TIGR03499"/>
    </source>
</evidence>
<evidence type="ECO:0000256" key="9">
    <source>
        <dbReference type="ARBA" id="ARBA00023134"/>
    </source>
</evidence>
<dbReference type="STRING" id="740709.A10D4_11439"/>
<keyword evidence="10" id="KW-0472">Membrane</keyword>
<evidence type="ECO:0000256" key="10">
    <source>
        <dbReference type="ARBA" id="ARBA00023136"/>
    </source>
</evidence>
<keyword evidence="8" id="KW-0653">Protein transport</keyword>
<protein>
    <recommendedName>
        <fullName evidence="3 13">Flagellar biosynthesis protein FlhF</fullName>
    </recommendedName>
</protein>
<dbReference type="EMBL" id="AMRG01000016">
    <property type="protein sequence ID" value="EKE80824.1"/>
    <property type="molecule type" value="Genomic_DNA"/>
</dbReference>
<proteinExistence type="inferred from homology"/>
<evidence type="ECO:0000256" key="5">
    <source>
        <dbReference type="ARBA" id="ARBA00022475"/>
    </source>
</evidence>
<evidence type="ECO:0000313" key="16">
    <source>
        <dbReference type="EMBL" id="EKE80824.1"/>
    </source>
</evidence>
<evidence type="ECO:0000256" key="12">
    <source>
        <dbReference type="ARBA" id="ARBA00025337"/>
    </source>
</evidence>
<dbReference type="CDD" id="cd17873">
    <property type="entry name" value="FlhF"/>
    <property type="match status" value="1"/>
</dbReference>
<dbReference type="Gene3D" id="1.20.120.1380">
    <property type="entry name" value="Flagellar FlhF biosynthesis protein, N domain"/>
    <property type="match status" value="1"/>
</dbReference>
<name>K2KDQ0_9GAMM</name>
<dbReference type="Proteomes" id="UP000014115">
    <property type="component" value="Unassembled WGS sequence"/>
</dbReference>
<evidence type="ECO:0000256" key="6">
    <source>
        <dbReference type="ARBA" id="ARBA00022741"/>
    </source>
</evidence>
<evidence type="ECO:0000256" key="2">
    <source>
        <dbReference type="ARBA" id="ARBA00008531"/>
    </source>
</evidence>
<dbReference type="GO" id="GO:0003924">
    <property type="term" value="F:GTPase activity"/>
    <property type="evidence" value="ECO:0007669"/>
    <property type="project" value="UniProtKB-UniRule"/>
</dbReference>
<dbReference type="GO" id="GO:0006614">
    <property type="term" value="P:SRP-dependent cotranslational protein targeting to membrane"/>
    <property type="evidence" value="ECO:0007669"/>
    <property type="project" value="UniProtKB-UniRule"/>
</dbReference>
<keyword evidence="6" id="KW-0547">Nucleotide-binding</keyword>
<dbReference type="Pfam" id="PF00448">
    <property type="entry name" value="SRP54"/>
    <property type="match status" value="1"/>
</dbReference>
<dbReference type="PROSITE" id="PS51192">
    <property type="entry name" value="HELICASE_ATP_BIND_1"/>
    <property type="match status" value="1"/>
</dbReference>
<evidence type="ECO:0000256" key="3">
    <source>
        <dbReference type="ARBA" id="ARBA00014919"/>
    </source>
</evidence>
<dbReference type="InterPro" id="IPR047040">
    <property type="entry name" value="FlhF__GTPase_dom"/>
</dbReference>
<dbReference type="GO" id="GO:0005886">
    <property type="term" value="C:plasma membrane"/>
    <property type="evidence" value="ECO:0007669"/>
    <property type="project" value="UniProtKB-SubCell"/>
</dbReference>
<comment type="function">
    <text evidence="12">Necessary for flagellar biosynthesis. May be involved in translocation of the flagellum.</text>
</comment>
<dbReference type="GO" id="GO:0044781">
    <property type="term" value="P:bacterial-type flagellum organization"/>
    <property type="evidence" value="ECO:0007669"/>
    <property type="project" value="UniProtKB-UniRule"/>
</dbReference>
<dbReference type="GO" id="GO:0005047">
    <property type="term" value="F:signal recognition particle binding"/>
    <property type="evidence" value="ECO:0007669"/>
    <property type="project" value="TreeGrafter"/>
</dbReference>
<dbReference type="InterPro" id="IPR003593">
    <property type="entry name" value="AAA+_ATPase"/>
</dbReference>
<keyword evidence="17" id="KW-1185">Reference proteome</keyword>
<feature type="domain" description="Helicase ATP-binding" evidence="15">
    <location>
        <begin position="236"/>
        <end position="381"/>
    </location>
</feature>
<keyword evidence="5" id="KW-1003">Cell membrane</keyword>
<evidence type="ECO:0000259" key="15">
    <source>
        <dbReference type="PROSITE" id="PS51192"/>
    </source>
</evidence>
<evidence type="ECO:0000256" key="14">
    <source>
        <dbReference type="SAM" id="MobiDB-lite"/>
    </source>
</evidence>
<feature type="compositionally biased region" description="Polar residues" evidence="14">
    <location>
        <begin position="51"/>
        <end position="77"/>
    </location>
</feature>
<dbReference type="FunFam" id="3.40.50.300:FF:000695">
    <property type="entry name" value="Flagellar biosynthesis regulator FlhF"/>
    <property type="match status" value="1"/>
</dbReference>
<dbReference type="SUPFAM" id="SSF52540">
    <property type="entry name" value="P-loop containing nucleoside triphosphate hydrolases"/>
    <property type="match status" value="1"/>
</dbReference>
<keyword evidence="4" id="KW-0813">Transport</keyword>
<comment type="subcellular location">
    <subcellularLocation>
        <location evidence="1">Cell membrane</location>
        <topology evidence="1">Peripheral membrane protein</topology>
        <orientation evidence="1">Cytoplasmic side</orientation>
    </subcellularLocation>
</comment>
<dbReference type="eggNOG" id="COG1419">
    <property type="taxonomic scope" value="Bacteria"/>
</dbReference>
<feature type="compositionally biased region" description="Low complexity" evidence="14">
    <location>
        <begin position="95"/>
        <end position="108"/>
    </location>
</feature>
<reference evidence="16 17" key="1">
    <citation type="journal article" date="2012" name="J. Bacteriol.">
        <title>Genome Sequence of Idiomarina xiamenensis Type Strain 10-D-4.</title>
        <authorList>
            <person name="Lai Q."/>
            <person name="Wang L."/>
            <person name="Wang W."/>
            <person name="Shao Z."/>
        </authorList>
    </citation>
    <scope>NUCLEOTIDE SEQUENCE [LARGE SCALE GENOMIC DNA]</scope>
    <source>
        <strain evidence="16 17">10-D-4</strain>
    </source>
</reference>
<keyword evidence="7" id="KW-1005">Bacterial flagellum biogenesis</keyword>
<keyword evidence="9" id="KW-0342">GTP-binding</keyword>
<keyword evidence="16" id="KW-0282">Flagellum</keyword>
<dbReference type="NCBIfam" id="TIGR03499">
    <property type="entry name" value="FlhF"/>
    <property type="match status" value="1"/>
</dbReference>
<evidence type="ECO:0000256" key="4">
    <source>
        <dbReference type="ARBA" id="ARBA00022448"/>
    </source>
</evidence>
<dbReference type="SMART" id="SM00962">
    <property type="entry name" value="SRP54"/>
    <property type="match status" value="1"/>
</dbReference>
<evidence type="ECO:0000256" key="7">
    <source>
        <dbReference type="ARBA" id="ARBA00022795"/>
    </source>
</evidence>
<dbReference type="AlphaFoldDB" id="K2KDQ0"/>
<evidence type="ECO:0000313" key="17">
    <source>
        <dbReference type="Proteomes" id="UP000014115"/>
    </source>
</evidence>
<dbReference type="InterPro" id="IPR027417">
    <property type="entry name" value="P-loop_NTPase"/>
</dbReference>
<accession>K2KDQ0</accession>
<dbReference type="PANTHER" id="PTHR43134:SF3">
    <property type="entry name" value="FLAGELLAR BIOSYNTHESIS PROTEIN FLHF"/>
    <property type="match status" value="1"/>
</dbReference>
<dbReference type="InterPro" id="IPR000897">
    <property type="entry name" value="SRP54_GTPase_dom"/>
</dbReference>
<dbReference type="PATRIC" id="fig|740709.3.peg.2311"/>
<dbReference type="GO" id="GO:0005525">
    <property type="term" value="F:GTP binding"/>
    <property type="evidence" value="ECO:0007669"/>
    <property type="project" value="UniProtKB-UniRule"/>
</dbReference>
<keyword evidence="16" id="KW-0966">Cell projection</keyword>